<dbReference type="Pfam" id="PF10417">
    <property type="entry name" value="1-cysPrx_C"/>
    <property type="match status" value="1"/>
</dbReference>
<organism evidence="23 24">
    <name type="scientific">Sciurus carolinensis</name>
    <name type="common">Eastern gray squirrel</name>
    <dbReference type="NCBI Taxonomy" id="30640"/>
    <lineage>
        <taxon>Eukaryota</taxon>
        <taxon>Metazoa</taxon>
        <taxon>Chordata</taxon>
        <taxon>Craniata</taxon>
        <taxon>Vertebrata</taxon>
        <taxon>Euteleostomi</taxon>
        <taxon>Mammalia</taxon>
        <taxon>Eutheria</taxon>
        <taxon>Euarchontoglires</taxon>
        <taxon>Glires</taxon>
        <taxon>Rodentia</taxon>
        <taxon>Sciuromorpha</taxon>
        <taxon>Sciuridae</taxon>
        <taxon>Sciurinae</taxon>
        <taxon>Sciurini</taxon>
        <taxon>Sciurus</taxon>
    </lineage>
</organism>
<evidence type="ECO:0000256" key="19">
    <source>
        <dbReference type="ARBA" id="ARBA00046731"/>
    </source>
</evidence>
<protein>
    <recommendedName>
        <fullName evidence="16">Thioredoxin-dependent peroxide reductase, mitochondrial</fullName>
        <ecNumber evidence="4">1.11.1.24</ecNumber>
    </recommendedName>
    <alternativeName>
        <fullName evidence="17">Thioredoxin-dependent peroxiredoxin 3</fullName>
    </alternativeName>
</protein>
<dbReference type="InterPro" id="IPR019479">
    <property type="entry name" value="Peroxiredoxin_C"/>
</dbReference>
<dbReference type="Proteomes" id="UP001166674">
    <property type="component" value="Unassembled WGS sequence"/>
</dbReference>
<evidence type="ECO:0000256" key="12">
    <source>
        <dbReference type="ARBA" id="ARBA00023128"/>
    </source>
</evidence>
<dbReference type="PROSITE" id="PS51352">
    <property type="entry name" value="THIOREDOXIN_2"/>
    <property type="match status" value="1"/>
</dbReference>
<evidence type="ECO:0000256" key="10">
    <source>
        <dbReference type="ARBA" id="ARBA00022989"/>
    </source>
</evidence>
<keyword evidence="8" id="KW-0049">Antioxidant</keyword>
<accession>A0AA41N558</accession>
<dbReference type="Pfam" id="PF00578">
    <property type="entry name" value="AhpC-TSA"/>
    <property type="match status" value="1"/>
</dbReference>
<dbReference type="GO" id="GO:0033554">
    <property type="term" value="P:cellular response to stress"/>
    <property type="evidence" value="ECO:0007669"/>
    <property type="project" value="TreeGrafter"/>
</dbReference>
<keyword evidence="13 21" id="KW-0472">Membrane</keyword>
<dbReference type="Pfam" id="PF03820">
    <property type="entry name" value="SFXNs"/>
    <property type="match status" value="1"/>
</dbReference>
<keyword evidence="5" id="KW-0813">Transport</keyword>
<feature type="domain" description="Thioredoxin" evidence="22">
    <location>
        <begin position="51"/>
        <end position="209"/>
    </location>
</feature>
<dbReference type="GO" id="GO:0005829">
    <property type="term" value="C:cytosol"/>
    <property type="evidence" value="ECO:0007669"/>
    <property type="project" value="TreeGrafter"/>
</dbReference>
<evidence type="ECO:0000256" key="11">
    <source>
        <dbReference type="ARBA" id="ARBA00023002"/>
    </source>
</evidence>
<dbReference type="GO" id="GO:0031966">
    <property type="term" value="C:mitochondrial membrane"/>
    <property type="evidence" value="ECO:0007669"/>
    <property type="project" value="UniProtKB-SubCell"/>
</dbReference>
<evidence type="ECO:0000256" key="4">
    <source>
        <dbReference type="ARBA" id="ARBA00013017"/>
    </source>
</evidence>
<evidence type="ECO:0000256" key="20">
    <source>
        <dbReference type="ARBA" id="ARBA00049091"/>
    </source>
</evidence>
<evidence type="ECO:0000256" key="6">
    <source>
        <dbReference type="ARBA" id="ARBA00022559"/>
    </source>
</evidence>
<evidence type="ECO:0000256" key="21">
    <source>
        <dbReference type="SAM" id="Phobius"/>
    </source>
</evidence>
<dbReference type="EC" id="1.11.1.24" evidence="4"/>
<name>A0AA41N558_SCICA</name>
<sequence>ARHVSAVSRGISASAVLRPVASRRTHLTNIQWSGSALSKCTFSTSSSYHAPAVTQHAPYFKGTAVVNGEFKELSLDDFKGKYLVLFFYPLDFTFVCPTEIVAFSDKANEFHDVNCEVVAVSVDSHFTHLAWINTPRKNGGLGHMNIALLSDLTKQISRDYGVLLEGAGLALRGLFIIDPNGVIKHLSVNDLPVGRSVEETLRLVKAFQFVETHGEVCPANWTPDSPTIKPSPAASKEYFEKEKIENSRQLLFTSEGAYRFDVDDQRIKDAWKRSLLSHSREVIFVMSLDGCCSTPALCLPALASACGQAGRPPVSSGPAGRSSSTDLSNWQSHICHPAPVLAPGAQCYTSPAQVSGMNAFASRSLEPIRGIDVMDKEGNVIGRSRRAGRKAIRETAVSRAVLFGTSALIPEVFTYFFKRTQFFLQNPQSLWTLKLSCTLLVMGLMVPVSFSMFPQIGQIKYSKLEEEIQALTEETELFYNRGV</sequence>
<evidence type="ECO:0000256" key="3">
    <source>
        <dbReference type="ARBA" id="ARBA00009796"/>
    </source>
</evidence>
<comment type="catalytic activity">
    <reaction evidence="20">
        <text>a hydroperoxide + [thioredoxin]-dithiol = an alcohol + [thioredoxin]-disulfide + H2O</text>
        <dbReference type="Rhea" id="RHEA:62620"/>
        <dbReference type="Rhea" id="RHEA-COMP:10698"/>
        <dbReference type="Rhea" id="RHEA-COMP:10700"/>
        <dbReference type="ChEBI" id="CHEBI:15377"/>
        <dbReference type="ChEBI" id="CHEBI:29950"/>
        <dbReference type="ChEBI" id="CHEBI:30879"/>
        <dbReference type="ChEBI" id="CHEBI:35924"/>
        <dbReference type="ChEBI" id="CHEBI:50058"/>
        <dbReference type="EC" id="1.11.1.24"/>
    </reaction>
</comment>
<keyword evidence="10 21" id="KW-1133">Transmembrane helix</keyword>
<keyword evidence="15" id="KW-0676">Redox-active center</keyword>
<evidence type="ECO:0000256" key="9">
    <source>
        <dbReference type="ARBA" id="ARBA00022970"/>
    </source>
</evidence>
<evidence type="ECO:0000256" key="16">
    <source>
        <dbReference type="ARBA" id="ARBA00040356"/>
    </source>
</evidence>
<keyword evidence="6" id="KW-0575">Peroxidase</keyword>
<dbReference type="InterPro" id="IPR013766">
    <property type="entry name" value="Thioredoxin_domain"/>
</dbReference>
<feature type="transmembrane region" description="Helical" evidence="21">
    <location>
        <begin position="429"/>
        <end position="453"/>
    </location>
</feature>
<comment type="similarity">
    <text evidence="2">Belongs to the sideroflexin family.</text>
</comment>
<comment type="subunit">
    <text evidence="19">Homodimer; disulfide-linked, upon oxidation. 6 homodimers assemble to form a ring-like dodecamer. Interacts with NEK6. Interacts with LRRK2. Interacts with MAP3K13. Interacts with RPS6KC1 (via PX domain).</text>
</comment>
<evidence type="ECO:0000256" key="15">
    <source>
        <dbReference type="ARBA" id="ARBA00023284"/>
    </source>
</evidence>
<keyword evidence="7 21" id="KW-0812">Transmembrane</keyword>
<feature type="non-terminal residue" evidence="23">
    <location>
        <position position="1"/>
    </location>
</feature>
<keyword evidence="24" id="KW-1185">Reference proteome</keyword>
<dbReference type="CDD" id="cd03015">
    <property type="entry name" value="PRX_Typ2cys"/>
    <property type="match status" value="1"/>
</dbReference>
<dbReference type="InterPro" id="IPR004686">
    <property type="entry name" value="Mtc"/>
</dbReference>
<reference evidence="23" key="1">
    <citation type="submission" date="2020-03" db="EMBL/GenBank/DDBJ databases">
        <title>Studies in the Genomics of Life Span.</title>
        <authorList>
            <person name="Glass D."/>
        </authorList>
    </citation>
    <scope>NUCLEOTIDE SEQUENCE</scope>
    <source>
        <strain evidence="23">SUZIE</strain>
        <tissue evidence="23">Muscle</tissue>
    </source>
</reference>
<evidence type="ECO:0000256" key="5">
    <source>
        <dbReference type="ARBA" id="ARBA00022448"/>
    </source>
</evidence>
<keyword evidence="14" id="KW-1015">Disulfide bond</keyword>
<proteinExistence type="inferred from homology"/>
<evidence type="ECO:0000256" key="18">
    <source>
        <dbReference type="ARBA" id="ARBA00045559"/>
    </source>
</evidence>
<evidence type="ECO:0000256" key="8">
    <source>
        <dbReference type="ARBA" id="ARBA00022862"/>
    </source>
</evidence>
<gene>
    <name evidence="23" type="ORF">SUZIE_175030</name>
</gene>
<feature type="transmembrane region" description="Helical" evidence="21">
    <location>
        <begin position="396"/>
        <end position="417"/>
    </location>
</feature>
<dbReference type="Gene3D" id="3.40.30.10">
    <property type="entry name" value="Glutaredoxin"/>
    <property type="match status" value="1"/>
</dbReference>
<comment type="caution">
    <text evidence="23">The sequence shown here is derived from an EMBL/GenBank/DDBJ whole genome shotgun (WGS) entry which is preliminary data.</text>
</comment>
<evidence type="ECO:0000256" key="14">
    <source>
        <dbReference type="ARBA" id="ARBA00023157"/>
    </source>
</evidence>
<dbReference type="GO" id="GO:0006865">
    <property type="term" value="P:amino acid transport"/>
    <property type="evidence" value="ECO:0007669"/>
    <property type="project" value="UniProtKB-KW"/>
</dbReference>
<dbReference type="EMBL" id="JAATJV010390140">
    <property type="protein sequence ID" value="MBZ3883856.1"/>
    <property type="molecule type" value="Genomic_DNA"/>
</dbReference>
<dbReference type="GO" id="GO:0015075">
    <property type="term" value="F:monoatomic ion transmembrane transporter activity"/>
    <property type="evidence" value="ECO:0007669"/>
    <property type="project" value="InterPro"/>
</dbReference>
<comment type="function">
    <text evidence="18">Thiol-specific peroxidase that catalyzes the reduction of hydrogen peroxide and organic hydroperoxides to water and alcohols, respectively. Plays a role in cell protection against oxidative stress by detoxifying peroxides. Acts synergistically with MAP3K13 to regulate the activation of NF-kappa-B in the cytosol. Required for the maintenance of physical strength.</text>
</comment>
<dbReference type="GO" id="GO:0045454">
    <property type="term" value="P:cell redox homeostasis"/>
    <property type="evidence" value="ECO:0007669"/>
    <property type="project" value="TreeGrafter"/>
</dbReference>
<evidence type="ECO:0000256" key="1">
    <source>
        <dbReference type="ARBA" id="ARBA00004225"/>
    </source>
</evidence>
<dbReference type="PANTHER" id="PTHR10681:SF128">
    <property type="entry name" value="THIOREDOXIN-DEPENDENT PEROXIDE REDUCTASE, MITOCHONDRIAL"/>
    <property type="match status" value="1"/>
</dbReference>
<keyword evidence="9" id="KW-0029">Amino-acid transport</keyword>
<comment type="subcellular location">
    <subcellularLocation>
        <location evidence="1">Mitochondrion membrane</location>
        <topology evidence="1">Multi-pass membrane protein</topology>
    </subcellularLocation>
</comment>
<evidence type="ECO:0000259" key="22">
    <source>
        <dbReference type="PROSITE" id="PS51352"/>
    </source>
</evidence>
<dbReference type="PANTHER" id="PTHR10681">
    <property type="entry name" value="THIOREDOXIN PEROXIDASE"/>
    <property type="match status" value="1"/>
</dbReference>
<dbReference type="AlphaFoldDB" id="A0AA41N558"/>
<evidence type="ECO:0000256" key="7">
    <source>
        <dbReference type="ARBA" id="ARBA00022692"/>
    </source>
</evidence>
<dbReference type="GO" id="GO:0042744">
    <property type="term" value="P:hydrogen peroxide catabolic process"/>
    <property type="evidence" value="ECO:0007669"/>
    <property type="project" value="TreeGrafter"/>
</dbReference>
<comment type="similarity">
    <text evidence="3">Belongs to the peroxiredoxin family. AhpC/Prx1 subfamily.</text>
</comment>
<evidence type="ECO:0000256" key="13">
    <source>
        <dbReference type="ARBA" id="ARBA00023136"/>
    </source>
</evidence>
<dbReference type="InterPro" id="IPR050217">
    <property type="entry name" value="Peroxiredoxin"/>
</dbReference>
<keyword evidence="12" id="KW-0496">Mitochondrion</keyword>
<evidence type="ECO:0000256" key="17">
    <source>
        <dbReference type="ARBA" id="ARBA00042158"/>
    </source>
</evidence>
<dbReference type="GO" id="GO:0008379">
    <property type="term" value="F:thioredoxin peroxidase activity"/>
    <property type="evidence" value="ECO:0007669"/>
    <property type="project" value="TreeGrafter"/>
</dbReference>
<evidence type="ECO:0000313" key="23">
    <source>
        <dbReference type="EMBL" id="MBZ3883856.1"/>
    </source>
</evidence>
<dbReference type="GO" id="GO:0006979">
    <property type="term" value="P:response to oxidative stress"/>
    <property type="evidence" value="ECO:0007669"/>
    <property type="project" value="TreeGrafter"/>
</dbReference>
<keyword evidence="11" id="KW-0560">Oxidoreductase</keyword>
<dbReference type="SUPFAM" id="SSF52833">
    <property type="entry name" value="Thioredoxin-like"/>
    <property type="match status" value="1"/>
</dbReference>
<dbReference type="InterPro" id="IPR000866">
    <property type="entry name" value="AhpC/TSA"/>
</dbReference>
<dbReference type="InterPro" id="IPR036249">
    <property type="entry name" value="Thioredoxin-like_sf"/>
</dbReference>
<evidence type="ECO:0000313" key="24">
    <source>
        <dbReference type="Proteomes" id="UP001166674"/>
    </source>
</evidence>
<evidence type="ECO:0000256" key="2">
    <source>
        <dbReference type="ARBA" id="ARBA00005974"/>
    </source>
</evidence>
<dbReference type="FunFam" id="3.40.30.10:FF:000003">
    <property type="entry name" value="Peroxiredoxin 1"/>
    <property type="match status" value="1"/>
</dbReference>